<keyword evidence="1" id="KW-0472">Membrane</keyword>
<evidence type="ECO:0000313" key="2">
    <source>
        <dbReference type="EMBL" id="ABM78824.1"/>
    </source>
</evidence>
<dbReference type="AlphaFoldDB" id="A2CBG4"/>
<dbReference type="EMBL" id="CP000554">
    <property type="protein sequence ID" value="ABM78824.1"/>
    <property type="molecule type" value="Genomic_DNA"/>
</dbReference>
<dbReference type="RefSeq" id="WP_011826701.1">
    <property type="nucleotide sequence ID" value="NC_008820.1"/>
</dbReference>
<keyword evidence="1" id="KW-1133">Transmembrane helix</keyword>
<dbReference type="Proteomes" id="UP000002274">
    <property type="component" value="Chromosome"/>
</dbReference>
<protein>
    <submittedName>
        <fullName evidence="2">Possible pilin</fullName>
    </submittedName>
</protein>
<evidence type="ECO:0000256" key="1">
    <source>
        <dbReference type="SAM" id="Phobius"/>
    </source>
</evidence>
<dbReference type="InterPro" id="IPR045584">
    <property type="entry name" value="Pilin-like"/>
</dbReference>
<dbReference type="PANTHER" id="PTHR30093:SF35">
    <property type="entry name" value="MSHA MINOR PILIN PROTEIN MSHC"/>
    <property type="match status" value="1"/>
</dbReference>
<name>A2CBG4_PROM3</name>
<dbReference type="KEGG" id="pmf:P9303_20891"/>
<evidence type="ECO:0000313" key="3">
    <source>
        <dbReference type="Proteomes" id="UP000002274"/>
    </source>
</evidence>
<dbReference type="PANTHER" id="PTHR30093">
    <property type="entry name" value="GENERAL SECRETION PATHWAY PROTEIN G"/>
    <property type="match status" value="1"/>
</dbReference>
<dbReference type="Gene3D" id="3.30.700.10">
    <property type="entry name" value="Glycoprotein, Type 4 Pilin"/>
    <property type="match status" value="1"/>
</dbReference>
<gene>
    <name evidence="2" type="ordered locus">P9303_20891</name>
</gene>
<dbReference type="SUPFAM" id="SSF54523">
    <property type="entry name" value="Pili subunits"/>
    <property type="match status" value="1"/>
</dbReference>
<dbReference type="Pfam" id="PF07963">
    <property type="entry name" value="N_methyl"/>
    <property type="match status" value="1"/>
</dbReference>
<dbReference type="STRING" id="59922.P9303_20891"/>
<dbReference type="HOGENOM" id="CLU_1569304_0_0_3"/>
<accession>A2CBG4</accession>
<keyword evidence="1" id="KW-0812">Transmembrane</keyword>
<proteinExistence type="predicted"/>
<dbReference type="NCBIfam" id="TIGR02532">
    <property type="entry name" value="IV_pilin_GFxxxE"/>
    <property type="match status" value="1"/>
</dbReference>
<dbReference type="InterPro" id="IPR012902">
    <property type="entry name" value="N_methyl_site"/>
</dbReference>
<reference evidence="2 3" key="1">
    <citation type="journal article" date="2007" name="PLoS Genet.">
        <title>Patterns and implications of gene gain and loss in the evolution of Prochlorococcus.</title>
        <authorList>
            <person name="Kettler G.C."/>
            <person name="Martiny A.C."/>
            <person name="Huang K."/>
            <person name="Zucker J."/>
            <person name="Coleman M.L."/>
            <person name="Rodrigue S."/>
            <person name="Chen F."/>
            <person name="Lapidus A."/>
            <person name="Ferriera S."/>
            <person name="Johnson J."/>
            <person name="Steglich C."/>
            <person name="Church G.M."/>
            <person name="Richardson P."/>
            <person name="Chisholm S.W."/>
        </authorList>
    </citation>
    <scope>NUCLEOTIDE SEQUENCE [LARGE SCALE GENOMIC DNA]</scope>
    <source>
        <strain evidence="2 3">MIT 9303</strain>
    </source>
</reference>
<sequence length="170" mass="18328">MGLSTTHKELDGFTLTELMITIVIVGILSAVALPNYFNQVQRAKQSEAVATLAQIQNTLAAYIDEFNLVPTGWKDLNEIAAIMTTEGPANLTTFNQIILPGGNYALSRTDNGKNENYFEFTASSTNTNSETAKFNVMACIDLEGGASDIKRGVIDSKKKGAVSNADLVCR</sequence>
<dbReference type="BioCyc" id="PMAR59922:G1G80-1824-MONOMER"/>
<feature type="transmembrane region" description="Helical" evidence="1">
    <location>
        <begin position="18"/>
        <end position="37"/>
    </location>
</feature>
<organism evidence="2 3">
    <name type="scientific">Prochlorococcus marinus (strain MIT 9303)</name>
    <dbReference type="NCBI Taxonomy" id="59922"/>
    <lineage>
        <taxon>Bacteria</taxon>
        <taxon>Bacillati</taxon>
        <taxon>Cyanobacteriota</taxon>
        <taxon>Cyanophyceae</taxon>
        <taxon>Synechococcales</taxon>
        <taxon>Prochlorococcaceae</taxon>
        <taxon>Prochlorococcus</taxon>
    </lineage>
</organism>